<feature type="domain" description="GyrI-like small molecule binding" evidence="1">
    <location>
        <begin position="22"/>
        <end position="198"/>
    </location>
</feature>
<dbReference type="InterPro" id="IPR011256">
    <property type="entry name" value="Reg_factor_effector_dom_sf"/>
</dbReference>
<protein>
    <submittedName>
        <fullName evidence="2">GyrI-like domain-containing protein</fullName>
    </submittedName>
</protein>
<sequence>MPKSDIKRDRRDLYAPRSDGFQLVTVPELPFLMVDGAGDPNTSASYQEAVTTLYAVSYAVKFASKQQLDRDYVVAPLEGLWSADDPAVFVTREKETWQWTMMITQPEWITAAMVDDAVQRAATKRDLPALARLRFEGYVDGLSAQVLHIGSYDDEGPVLERLHQEFMPANGLTFNGPHHEVYLRDPRRTEPAKLRTILRQPVARR</sequence>
<name>A0A895YTK3_9ACTN</name>
<evidence type="ECO:0000259" key="1">
    <source>
        <dbReference type="Pfam" id="PF06445"/>
    </source>
</evidence>
<dbReference type="InterPro" id="IPR029442">
    <property type="entry name" value="GyrI-like"/>
</dbReference>
<dbReference type="SUPFAM" id="SSF55136">
    <property type="entry name" value="Probable bacterial effector-binding domain"/>
    <property type="match status" value="1"/>
</dbReference>
<accession>A0A895YTK3</accession>
<gene>
    <name evidence="2" type="ORF">JQS43_16555</name>
</gene>
<evidence type="ECO:0000313" key="2">
    <source>
        <dbReference type="EMBL" id="QSB17378.1"/>
    </source>
</evidence>
<reference evidence="2" key="1">
    <citation type="submission" date="2021-02" db="EMBL/GenBank/DDBJ databases">
        <title>Natrosporangium hydrolyticum gen. nov., sp. nov, a haloalkaliphilic actinobacterium from a soda solonchak soil.</title>
        <authorList>
            <person name="Sorokin D.Y."/>
            <person name="Khijniak T.V."/>
            <person name="Zakharycheva A.P."/>
            <person name="Boueva O.V."/>
            <person name="Ariskina E.V."/>
            <person name="Hahnke R.L."/>
            <person name="Bunk B."/>
            <person name="Sproer C."/>
            <person name="Schumann P."/>
            <person name="Evtushenko L.I."/>
            <person name="Kublanov I.V."/>
        </authorList>
    </citation>
    <scope>NUCLEOTIDE SEQUENCE</scope>
    <source>
        <strain evidence="2">DSM 106523</strain>
    </source>
</reference>
<evidence type="ECO:0000313" key="3">
    <source>
        <dbReference type="Proteomes" id="UP000662857"/>
    </source>
</evidence>
<dbReference type="InterPro" id="IPR008319">
    <property type="entry name" value="GyrI-like_CCH_Lin2189-like"/>
</dbReference>
<dbReference type="KEGG" id="nhy:JQS43_16555"/>
<dbReference type="AlphaFoldDB" id="A0A895YTK3"/>
<organism evidence="2 3">
    <name type="scientific">Natronosporangium hydrolyticum</name>
    <dbReference type="NCBI Taxonomy" id="2811111"/>
    <lineage>
        <taxon>Bacteria</taxon>
        <taxon>Bacillati</taxon>
        <taxon>Actinomycetota</taxon>
        <taxon>Actinomycetes</taxon>
        <taxon>Micromonosporales</taxon>
        <taxon>Micromonosporaceae</taxon>
        <taxon>Natronosporangium</taxon>
    </lineage>
</organism>
<dbReference type="EMBL" id="CP070499">
    <property type="protein sequence ID" value="QSB17378.1"/>
    <property type="molecule type" value="Genomic_DNA"/>
</dbReference>
<dbReference type="Gene3D" id="3.20.80.10">
    <property type="entry name" value="Regulatory factor, effector binding domain"/>
    <property type="match status" value="1"/>
</dbReference>
<dbReference type="Proteomes" id="UP000662857">
    <property type="component" value="Chromosome"/>
</dbReference>
<keyword evidence="3" id="KW-1185">Reference proteome</keyword>
<dbReference type="Pfam" id="PF06445">
    <property type="entry name" value="GyrI-like"/>
    <property type="match status" value="1"/>
</dbReference>
<proteinExistence type="predicted"/>
<dbReference type="PIRSF" id="PIRSF031644">
    <property type="entry name" value="UCP031644"/>
    <property type="match status" value="1"/>
</dbReference>